<evidence type="ECO:0000256" key="1">
    <source>
        <dbReference type="SAM" id="MobiDB-lite"/>
    </source>
</evidence>
<protein>
    <submittedName>
        <fullName evidence="2">Uncharacterized protein</fullName>
    </submittedName>
</protein>
<sequence>MKTALRRHGSVQEWSVLDQGPHLCGHHQKWGVQNQRPGGGTPAPGTPPHLRRGGDRAPGRGVGTAGQRRGEAAPGPAALRQGAEGLGQGHHGSLRHPNRADRGGGDPAQPDGQSQQEGASETLLPSLVPTRGAWPRSTAILPLRRSRGIIPGSSGLTAAPSSNNVH</sequence>
<dbReference type="Proteomes" id="UP000197619">
    <property type="component" value="Unassembled WGS sequence"/>
</dbReference>
<organism evidence="2 3">
    <name type="scientific">Lonchura striata</name>
    <name type="common">white-rumped munia</name>
    <dbReference type="NCBI Taxonomy" id="40157"/>
    <lineage>
        <taxon>Eukaryota</taxon>
        <taxon>Metazoa</taxon>
        <taxon>Chordata</taxon>
        <taxon>Craniata</taxon>
        <taxon>Vertebrata</taxon>
        <taxon>Euteleostomi</taxon>
        <taxon>Archelosauria</taxon>
        <taxon>Archosauria</taxon>
        <taxon>Dinosauria</taxon>
        <taxon>Saurischia</taxon>
        <taxon>Theropoda</taxon>
        <taxon>Coelurosauria</taxon>
        <taxon>Aves</taxon>
        <taxon>Neognathae</taxon>
        <taxon>Neoaves</taxon>
        <taxon>Telluraves</taxon>
        <taxon>Australaves</taxon>
        <taxon>Passeriformes</taxon>
        <taxon>Passeroidea</taxon>
        <taxon>Estrildidae</taxon>
        <taxon>Estrildinae</taxon>
        <taxon>Lonchura</taxon>
    </lineage>
</organism>
<gene>
    <name evidence="2" type="ORF">RLOC_00007485</name>
</gene>
<comment type="caution">
    <text evidence="2">The sequence shown here is derived from an EMBL/GenBank/DDBJ whole genome shotgun (WGS) entry which is preliminary data.</text>
</comment>
<name>A0A218USI1_9PASE</name>
<accession>A0A218USI1</accession>
<keyword evidence="3" id="KW-1185">Reference proteome</keyword>
<dbReference type="AlphaFoldDB" id="A0A218USI1"/>
<dbReference type="EMBL" id="MUZQ01000150">
    <property type="protein sequence ID" value="OWK56714.1"/>
    <property type="molecule type" value="Genomic_DNA"/>
</dbReference>
<evidence type="ECO:0000313" key="2">
    <source>
        <dbReference type="EMBL" id="OWK56714.1"/>
    </source>
</evidence>
<feature type="compositionally biased region" description="Polar residues" evidence="1">
    <location>
        <begin position="154"/>
        <end position="166"/>
    </location>
</feature>
<proteinExistence type="predicted"/>
<reference evidence="2 3" key="1">
    <citation type="submission" date="2017-05" db="EMBL/GenBank/DDBJ databases">
        <title>Genome of assembly of the Bengalese finch, Lonchura striata domestica.</title>
        <authorList>
            <person name="Colquitt B.M."/>
            <person name="Brainard M.S."/>
        </authorList>
    </citation>
    <scope>NUCLEOTIDE SEQUENCE [LARGE SCALE GENOMIC DNA]</scope>
    <source>
        <strain evidence="2">White83orange57</strain>
    </source>
</reference>
<evidence type="ECO:0000313" key="3">
    <source>
        <dbReference type="Proteomes" id="UP000197619"/>
    </source>
</evidence>
<feature type="region of interest" description="Disordered" evidence="1">
    <location>
        <begin position="21"/>
        <end position="166"/>
    </location>
</feature>